<dbReference type="STRING" id="1385520.N802_08820"/>
<organism evidence="2 3">
    <name type="scientific">Knoellia sinensis KCTC 19936</name>
    <dbReference type="NCBI Taxonomy" id="1385520"/>
    <lineage>
        <taxon>Bacteria</taxon>
        <taxon>Bacillati</taxon>
        <taxon>Actinomycetota</taxon>
        <taxon>Actinomycetes</taxon>
        <taxon>Micrococcales</taxon>
        <taxon>Intrasporangiaceae</taxon>
        <taxon>Knoellia</taxon>
    </lineage>
</organism>
<proteinExistence type="predicted"/>
<sequence>MDGVAPSGRLLLRGTGYLALVVGILASFLIAGVMGFLDPEMDASSDPDWMFWVWSAANAGLLARAPFVGLLIDGDKVVRRGWVRNWTYRAEDVVTVRSRPVPEVGGAGSTARRVKAARDAVGLTVG</sequence>
<keyword evidence="1" id="KW-1133">Transmembrane helix</keyword>
<reference evidence="2 3" key="1">
    <citation type="submission" date="2013-08" db="EMBL/GenBank/DDBJ databases">
        <title>The genome sequence of Knoellia sinensis.</title>
        <authorList>
            <person name="Zhu W."/>
            <person name="Wang G."/>
        </authorList>
    </citation>
    <scope>NUCLEOTIDE SEQUENCE [LARGE SCALE GENOMIC DNA]</scope>
    <source>
        <strain evidence="2 3">KCTC 19936</strain>
    </source>
</reference>
<dbReference type="RefSeq" id="WP_035913636.1">
    <property type="nucleotide sequence ID" value="NZ_AVPJ01000003.1"/>
</dbReference>
<comment type="caution">
    <text evidence="2">The sequence shown here is derived from an EMBL/GenBank/DDBJ whole genome shotgun (WGS) entry which is preliminary data.</text>
</comment>
<dbReference type="AlphaFoldDB" id="A0A0A0J989"/>
<accession>A0A0A0J989</accession>
<keyword evidence="1" id="KW-0472">Membrane</keyword>
<dbReference type="eggNOG" id="ENOG5031WSN">
    <property type="taxonomic scope" value="Bacteria"/>
</dbReference>
<dbReference type="EMBL" id="AVPJ01000003">
    <property type="protein sequence ID" value="KGN33980.1"/>
    <property type="molecule type" value="Genomic_DNA"/>
</dbReference>
<keyword evidence="3" id="KW-1185">Reference proteome</keyword>
<feature type="transmembrane region" description="Helical" evidence="1">
    <location>
        <begin position="17"/>
        <end position="37"/>
    </location>
</feature>
<dbReference type="OrthoDB" id="3765654at2"/>
<evidence type="ECO:0000313" key="2">
    <source>
        <dbReference type="EMBL" id="KGN33980.1"/>
    </source>
</evidence>
<gene>
    <name evidence="2" type="ORF">N802_08820</name>
</gene>
<feature type="transmembrane region" description="Helical" evidence="1">
    <location>
        <begin position="49"/>
        <end position="72"/>
    </location>
</feature>
<evidence type="ECO:0000256" key="1">
    <source>
        <dbReference type="SAM" id="Phobius"/>
    </source>
</evidence>
<evidence type="ECO:0000313" key="3">
    <source>
        <dbReference type="Proteomes" id="UP000030002"/>
    </source>
</evidence>
<protein>
    <submittedName>
        <fullName evidence="2">Uncharacterized protein</fullName>
    </submittedName>
</protein>
<keyword evidence="1" id="KW-0812">Transmembrane</keyword>
<name>A0A0A0J989_9MICO</name>
<dbReference type="Proteomes" id="UP000030002">
    <property type="component" value="Unassembled WGS sequence"/>
</dbReference>